<dbReference type="RefSeq" id="WP_344736859.1">
    <property type="nucleotide sequence ID" value="NZ_BAAAYU010000001.1"/>
</dbReference>
<evidence type="ECO:0000256" key="3">
    <source>
        <dbReference type="ARBA" id="ARBA00022448"/>
    </source>
</evidence>
<dbReference type="Gene3D" id="1.10.1200.120">
    <property type="entry name" value="Large-conductance mechanosensitive channel, MscL, domain 1"/>
    <property type="match status" value="1"/>
</dbReference>
<dbReference type="HAMAP" id="MF_00115">
    <property type="entry name" value="MscL"/>
    <property type="match status" value="1"/>
</dbReference>
<feature type="transmembrane region" description="Helical" evidence="10">
    <location>
        <begin position="69"/>
        <end position="93"/>
    </location>
</feature>
<keyword evidence="9 10" id="KW-0407">Ion channel</keyword>
<protein>
    <recommendedName>
        <fullName evidence="10">Large-conductance mechanosensitive channel</fullName>
    </recommendedName>
</protein>
<keyword evidence="7 10" id="KW-0406">Ion transport</keyword>
<dbReference type="NCBIfam" id="TIGR00220">
    <property type="entry name" value="mscL"/>
    <property type="match status" value="1"/>
</dbReference>
<dbReference type="PROSITE" id="PS01327">
    <property type="entry name" value="MSCL"/>
    <property type="match status" value="1"/>
</dbReference>
<dbReference type="Proteomes" id="UP001501697">
    <property type="component" value="Unassembled WGS sequence"/>
</dbReference>
<accession>A0ABP7AD38</accession>
<comment type="function">
    <text evidence="10">Channel that opens in response to stretch forces in the membrane lipid bilayer. May participate in the regulation of osmotic pressure changes within the cell.</text>
</comment>
<evidence type="ECO:0000313" key="11">
    <source>
        <dbReference type="EMBL" id="GAA3629734.1"/>
    </source>
</evidence>
<evidence type="ECO:0000256" key="2">
    <source>
        <dbReference type="ARBA" id="ARBA00007254"/>
    </source>
</evidence>
<reference evidence="12" key="1">
    <citation type="journal article" date="2019" name="Int. J. Syst. Evol. Microbiol.">
        <title>The Global Catalogue of Microorganisms (GCM) 10K type strain sequencing project: providing services to taxonomists for standard genome sequencing and annotation.</title>
        <authorList>
            <consortium name="The Broad Institute Genomics Platform"/>
            <consortium name="The Broad Institute Genome Sequencing Center for Infectious Disease"/>
            <person name="Wu L."/>
            <person name="Ma J."/>
        </authorList>
    </citation>
    <scope>NUCLEOTIDE SEQUENCE [LARGE SCALE GENOMIC DNA]</scope>
    <source>
        <strain evidence="12">JCM 16544</strain>
    </source>
</reference>
<evidence type="ECO:0000256" key="5">
    <source>
        <dbReference type="ARBA" id="ARBA00022692"/>
    </source>
</evidence>
<dbReference type="PRINTS" id="PR01264">
    <property type="entry name" value="MECHCHANNEL"/>
</dbReference>
<comment type="subcellular location">
    <subcellularLocation>
        <location evidence="1 10">Cell membrane</location>
        <topology evidence="1 10">Multi-pass membrane protein</topology>
    </subcellularLocation>
</comment>
<evidence type="ECO:0000256" key="1">
    <source>
        <dbReference type="ARBA" id="ARBA00004651"/>
    </source>
</evidence>
<dbReference type="InterPro" id="IPR019823">
    <property type="entry name" value="Mechanosensitive_channel_CS"/>
</dbReference>
<evidence type="ECO:0000256" key="7">
    <source>
        <dbReference type="ARBA" id="ARBA00023065"/>
    </source>
</evidence>
<evidence type="ECO:0000256" key="9">
    <source>
        <dbReference type="ARBA" id="ARBA00023303"/>
    </source>
</evidence>
<comment type="caution">
    <text evidence="11">The sequence shown here is derived from an EMBL/GenBank/DDBJ whole genome shotgun (WGS) entry which is preliminary data.</text>
</comment>
<dbReference type="InterPro" id="IPR037673">
    <property type="entry name" value="MSC/AndL"/>
</dbReference>
<keyword evidence="3 10" id="KW-0813">Transport</keyword>
<dbReference type="Pfam" id="PF01741">
    <property type="entry name" value="MscL"/>
    <property type="match status" value="1"/>
</dbReference>
<keyword evidence="5 10" id="KW-0812">Transmembrane</keyword>
<name>A0ABP7AD38_9MICO</name>
<keyword evidence="8 10" id="KW-0472">Membrane</keyword>
<dbReference type="InterPro" id="IPR001185">
    <property type="entry name" value="MS_channel"/>
</dbReference>
<evidence type="ECO:0000256" key="10">
    <source>
        <dbReference type="HAMAP-Rule" id="MF_00115"/>
    </source>
</evidence>
<comment type="subunit">
    <text evidence="10">Homopentamer.</text>
</comment>
<keyword evidence="4 10" id="KW-1003">Cell membrane</keyword>
<evidence type="ECO:0000313" key="12">
    <source>
        <dbReference type="Proteomes" id="UP001501697"/>
    </source>
</evidence>
<evidence type="ECO:0000256" key="6">
    <source>
        <dbReference type="ARBA" id="ARBA00022989"/>
    </source>
</evidence>
<keyword evidence="12" id="KW-1185">Reference proteome</keyword>
<feature type="transmembrane region" description="Helical" evidence="10">
    <location>
        <begin position="21"/>
        <end position="49"/>
    </location>
</feature>
<comment type="similarity">
    <text evidence="2 10">Belongs to the MscL family.</text>
</comment>
<dbReference type="SUPFAM" id="SSF81330">
    <property type="entry name" value="Gated mechanosensitive channel"/>
    <property type="match status" value="1"/>
</dbReference>
<keyword evidence="6 10" id="KW-1133">Transmembrane helix</keyword>
<dbReference type="PANTHER" id="PTHR30266:SF2">
    <property type="entry name" value="LARGE-CONDUCTANCE MECHANOSENSITIVE CHANNEL"/>
    <property type="match status" value="1"/>
</dbReference>
<evidence type="ECO:0000256" key="8">
    <source>
        <dbReference type="ARBA" id="ARBA00023136"/>
    </source>
</evidence>
<gene>
    <name evidence="10 11" type="primary">mscL</name>
    <name evidence="11" type="ORF">GCM10022200_10570</name>
</gene>
<proteinExistence type="inferred from homology"/>
<organism evidence="11 12">
    <name type="scientific">Microbacterium awajiense</name>
    <dbReference type="NCBI Taxonomy" id="415214"/>
    <lineage>
        <taxon>Bacteria</taxon>
        <taxon>Bacillati</taxon>
        <taxon>Actinomycetota</taxon>
        <taxon>Actinomycetes</taxon>
        <taxon>Micrococcales</taxon>
        <taxon>Microbacteriaceae</taxon>
        <taxon>Microbacterium</taxon>
    </lineage>
</organism>
<dbReference type="InterPro" id="IPR036019">
    <property type="entry name" value="MscL_channel"/>
</dbReference>
<dbReference type="PANTHER" id="PTHR30266">
    <property type="entry name" value="MECHANOSENSITIVE CHANNEL MSCL"/>
    <property type="match status" value="1"/>
</dbReference>
<evidence type="ECO:0000256" key="4">
    <source>
        <dbReference type="ARBA" id="ARBA00022475"/>
    </source>
</evidence>
<dbReference type="EMBL" id="BAAAYU010000001">
    <property type="protein sequence ID" value="GAA3629734.1"/>
    <property type="molecule type" value="Genomic_DNA"/>
</dbReference>
<sequence length="139" mass="14737">MIQGFKEFILRGNVIDLAVAVVIGAAFTAIVNVIVSAFINPLISLFFAADSLDEALEVTVPTLGGGEATFAFGAIIGAIINFLAVAVVVYFAFVMPMNRAKERAEAKKGIAADEEPALPTEQELLVQIRDALQAQKPTT</sequence>